<keyword evidence="2" id="KW-1185">Reference proteome</keyword>
<dbReference type="RefSeq" id="WP_048506503.1">
    <property type="nucleotide sequence ID" value="NZ_LFND01000003.1"/>
</dbReference>
<evidence type="ECO:0000313" key="1">
    <source>
        <dbReference type="EMBL" id="KMQ64580.1"/>
    </source>
</evidence>
<dbReference type="PATRIC" id="fig|558151.6.peg.2111"/>
<evidence type="ECO:0000313" key="2">
    <source>
        <dbReference type="Proteomes" id="UP000036261"/>
    </source>
</evidence>
<comment type="caution">
    <text evidence="1">The sequence shown here is derived from an EMBL/GenBank/DDBJ whole genome shotgun (WGS) entry which is preliminary data.</text>
</comment>
<dbReference type="Proteomes" id="UP000036261">
    <property type="component" value="Unassembled WGS sequence"/>
</dbReference>
<gene>
    <name evidence="1" type="ORF">ACM46_10000</name>
</gene>
<reference evidence="1 2" key="1">
    <citation type="journal article" date="2013" name="Int. J. Syst. Evol. Microbiol.">
        <title>Chryseobacterium angstadtii sp. nov., isolated from a newt tank.</title>
        <authorList>
            <person name="Kirk K.E."/>
            <person name="Hoffman J.A."/>
            <person name="Smith K.A."/>
            <person name="Strahan B.L."/>
            <person name="Failor K.C."/>
            <person name="Krebs J.E."/>
            <person name="Gale A.N."/>
            <person name="Do T.D."/>
            <person name="Sontag T.C."/>
            <person name="Batties A.M."/>
            <person name="Mistiszyn K."/>
            <person name="Newman J.D."/>
        </authorList>
    </citation>
    <scope>NUCLEOTIDE SEQUENCE [LARGE SCALE GENOMIC DNA]</scope>
    <source>
        <strain evidence="1 2">KM</strain>
    </source>
</reference>
<name>A0A0J7L692_9FLAO</name>
<proteinExistence type="predicted"/>
<dbReference type="AlphaFoldDB" id="A0A0J7L692"/>
<organism evidence="1 2">
    <name type="scientific">Chryseobacterium angstadtii</name>
    <dbReference type="NCBI Taxonomy" id="558151"/>
    <lineage>
        <taxon>Bacteria</taxon>
        <taxon>Pseudomonadati</taxon>
        <taxon>Bacteroidota</taxon>
        <taxon>Flavobacteriia</taxon>
        <taxon>Flavobacteriales</taxon>
        <taxon>Weeksellaceae</taxon>
        <taxon>Chryseobacterium group</taxon>
        <taxon>Chryseobacterium</taxon>
    </lineage>
</organism>
<dbReference type="EMBL" id="LFND01000003">
    <property type="protein sequence ID" value="KMQ64580.1"/>
    <property type="molecule type" value="Genomic_DNA"/>
</dbReference>
<sequence>MNPLTLIKILDRDVIEGNLELYKNLLDTTNEAKDPVWKGILPIYINFSKDEKEVFLKFLRIVEINTLSHVLGILDGATYAEGIEEDFVLTTESDNEKINENLQDLFLELIEEK</sequence>
<dbReference type="STRING" id="558151.ACM46_10000"/>
<protein>
    <submittedName>
        <fullName evidence="1">Uncharacterized protein</fullName>
    </submittedName>
</protein>
<accession>A0A0J7L692</accession>
<dbReference type="OrthoDB" id="1260343at2"/>